<name>A0A2U0I3J4_9FLAO</name>
<reference evidence="8 9" key="1">
    <citation type="submission" date="2018-04" db="EMBL/GenBank/DDBJ databases">
        <title>Marixanthomonas spongiae HN-E44 sp. nov., isolated from a marine sponge.</title>
        <authorList>
            <person name="Luo L."/>
            <person name="Zhuang L."/>
        </authorList>
    </citation>
    <scope>NUCLEOTIDE SEQUENCE [LARGE SCALE GENOMIC DNA]</scope>
    <source>
        <strain evidence="8 9">HN-E44</strain>
    </source>
</reference>
<accession>A0A2U0I3J4</accession>
<dbReference type="Pfam" id="PF02518">
    <property type="entry name" value="HATPase_c"/>
    <property type="match status" value="1"/>
</dbReference>
<sequence length="398" mass="45396">MNVPYPKEKERKRLNALKAYFSLDSQEIPDFNNITSLAAKICATPIAFVSLVYKKDNLLLSCYGTDLDKSSRNISFCEHAVHKNSDLYLVSDTHKSEIFKNNPIVKQYDIQFYAGAPLVDPDGNTLGTLCVYDHKPRTLTDVQKETLTSLAEQVMNLLELRKKNRQFQQAEKELLERNQQLENFAHVVSHDLKSPLANIISLTRFLREENQEKFNDNSLQYLDYIEESSNTLKELIDRTLGYYKTNELLNEQKTDVPLRAFFEKIKELFIVKDGIFEYPTTGVAQNINEPALTRIMLNLIDNALKYNTAEIPKITAAYQSDEDYHTFKITDNGIGIAKDIQQDIFGLFKTTGVKDREGKHGTGIGLATVKNLVEKMGGRIRVESNLGKGSTFIFTLRK</sequence>
<proteinExistence type="predicted"/>
<dbReference type="InterPro" id="IPR036097">
    <property type="entry name" value="HisK_dim/P_sf"/>
</dbReference>
<dbReference type="SUPFAM" id="SSF47384">
    <property type="entry name" value="Homodimeric domain of signal transducing histidine kinase"/>
    <property type="match status" value="1"/>
</dbReference>
<keyword evidence="9" id="KW-1185">Reference proteome</keyword>
<dbReference type="SUPFAM" id="SSF55781">
    <property type="entry name" value="GAF domain-like"/>
    <property type="match status" value="1"/>
</dbReference>
<dbReference type="GO" id="GO:0030295">
    <property type="term" value="F:protein kinase activator activity"/>
    <property type="evidence" value="ECO:0007669"/>
    <property type="project" value="TreeGrafter"/>
</dbReference>
<evidence type="ECO:0000313" key="9">
    <source>
        <dbReference type="Proteomes" id="UP000245962"/>
    </source>
</evidence>
<dbReference type="InterPro" id="IPR029016">
    <property type="entry name" value="GAF-like_dom_sf"/>
</dbReference>
<dbReference type="Gene3D" id="3.30.450.40">
    <property type="match status" value="1"/>
</dbReference>
<dbReference type="EC" id="2.7.13.3" evidence="2"/>
<dbReference type="OrthoDB" id="9781208at2"/>
<dbReference type="CDD" id="cd00082">
    <property type="entry name" value="HisKA"/>
    <property type="match status" value="1"/>
</dbReference>
<dbReference type="InterPro" id="IPR004358">
    <property type="entry name" value="Sig_transdc_His_kin-like_C"/>
</dbReference>
<keyword evidence="4" id="KW-0808">Transferase</keyword>
<evidence type="ECO:0000313" key="8">
    <source>
        <dbReference type="EMBL" id="PVW15634.1"/>
    </source>
</evidence>
<dbReference type="SMART" id="SM00387">
    <property type="entry name" value="HATPase_c"/>
    <property type="match status" value="1"/>
</dbReference>
<dbReference type="InterPro" id="IPR003018">
    <property type="entry name" value="GAF"/>
</dbReference>
<evidence type="ECO:0000256" key="2">
    <source>
        <dbReference type="ARBA" id="ARBA00012438"/>
    </source>
</evidence>
<dbReference type="CDD" id="cd00075">
    <property type="entry name" value="HATPase"/>
    <property type="match status" value="1"/>
</dbReference>
<dbReference type="PROSITE" id="PS50109">
    <property type="entry name" value="HIS_KIN"/>
    <property type="match status" value="1"/>
</dbReference>
<gene>
    <name evidence="8" type="ORF">DDV96_05020</name>
</gene>
<feature type="domain" description="Histidine kinase" evidence="7">
    <location>
        <begin position="187"/>
        <end position="398"/>
    </location>
</feature>
<dbReference type="EMBL" id="QEHR01000003">
    <property type="protein sequence ID" value="PVW15634.1"/>
    <property type="molecule type" value="Genomic_DNA"/>
</dbReference>
<dbReference type="SMART" id="SM00065">
    <property type="entry name" value="GAF"/>
    <property type="match status" value="1"/>
</dbReference>
<dbReference type="InterPro" id="IPR036890">
    <property type="entry name" value="HATPase_C_sf"/>
</dbReference>
<evidence type="ECO:0000256" key="4">
    <source>
        <dbReference type="ARBA" id="ARBA00022679"/>
    </source>
</evidence>
<evidence type="ECO:0000259" key="7">
    <source>
        <dbReference type="PROSITE" id="PS50109"/>
    </source>
</evidence>
<feature type="coiled-coil region" evidence="6">
    <location>
        <begin position="157"/>
        <end position="184"/>
    </location>
</feature>
<dbReference type="InterPro" id="IPR003661">
    <property type="entry name" value="HisK_dim/P_dom"/>
</dbReference>
<dbReference type="Gene3D" id="1.10.287.130">
    <property type="match status" value="1"/>
</dbReference>
<organism evidence="8 9">
    <name type="scientific">Marixanthomonas spongiae</name>
    <dbReference type="NCBI Taxonomy" id="2174845"/>
    <lineage>
        <taxon>Bacteria</taxon>
        <taxon>Pseudomonadati</taxon>
        <taxon>Bacteroidota</taxon>
        <taxon>Flavobacteriia</taxon>
        <taxon>Flavobacteriales</taxon>
        <taxon>Flavobacteriaceae</taxon>
        <taxon>Marixanthomonas</taxon>
    </lineage>
</organism>
<dbReference type="PRINTS" id="PR00344">
    <property type="entry name" value="BCTRLSENSOR"/>
</dbReference>
<dbReference type="SUPFAM" id="SSF55874">
    <property type="entry name" value="ATPase domain of HSP90 chaperone/DNA topoisomerase II/histidine kinase"/>
    <property type="match status" value="1"/>
</dbReference>
<dbReference type="InterPro" id="IPR050351">
    <property type="entry name" value="BphY/WalK/GraS-like"/>
</dbReference>
<dbReference type="GO" id="GO:0000156">
    <property type="term" value="F:phosphorelay response regulator activity"/>
    <property type="evidence" value="ECO:0007669"/>
    <property type="project" value="TreeGrafter"/>
</dbReference>
<keyword evidence="5" id="KW-0418">Kinase</keyword>
<dbReference type="GO" id="GO:0000155">
    <property type="term" value="F:phosphorelay sensor kinase activity"/>
    <property type="evidence" value="ECO:0007669"/>
    <property type="project" value="InterPro"/>
</dbReference>
<dbReference type="Pfam" id="PF01590">
    <property type="entry name" value="GAF"/>
    <property type="match status" value="1"/>
</dbReference>
<evidence type="ECO:0000256" key="3">
    <source>
        <dbReference type="ARBA" id="ARBA00022553"/>
    </source>
</evidence>
<keyword evidence="3" id="KW-0597">Phosphoprotein</keyword>
<dbReference type="PANTHER" id="PTHR42878:SF15">
    <property type="entry name" value="BACTERIOPHYTOCHROME"/>
    <property type="match status" value="1"/>
</dbReference>
<dbReference type="Gene3D" id="3.30.565.10">
    <property type="entry name" value="Histidine kinase-like ATPase, C-terminal domain"/>
    <property type="match status" value="1"/>
</dbReference>
<protein>
    <recommendedName>
        <fullName evidence="2">histidine kinase</fullName>
        <ecNumber evidence="2">2.7.13.3</ecNumber>
    </recommendedName>
</protein>
<dbReference type="RefSeq" id="WP_116693657.1">
    <property type="nucleotide sequence ID" value="NZ_QEHR01000003.1"/>
</dbReference>
<dbReference type="Proteomes" id="UP000245962">
    <property type="component" value="Unassembled WGS sequence"/>
</dbReference>
<dbReference type="Pfam" id="PF00512">
    <property type="entry name" value="HisKA"/>
    <property type="match status" value="1"/>
</dbReference>
<dbReference type="GO" id="GO:0007234">
    <property type="term" value="P:osmosensory signaling via phosphorelay pathway"/>
    <property type="evidence" value="ECO:0007669"/>
    <property type="project" value="TreeGrafter"/>
</dbReference>
<evidence type="ECO:0000256" key="1">
    <source>
        <dbReference type="ARBA" id="ARBA00000085"/>
    </source>
</evidence>
<comment type="caution">
    <text evidence="8">The sequence shown here is derived from an EMBL/GenBank/DDBJ whole genome shotgun (WGS) entry which is preliminary data.</text>
</comment>
<dbReference type="SMART" id="SM00388">
    <property type="entry name" value="HisKA"/>
    <property type="match status" value="1"/>
</dbReference>
<evidence type="ECO:0000256" key="6">
    <source>
        <dbReference type="SAM" id="Coils"/>
    </source>
</evidence>
<dbReference type="InterPro" id="IPR005467">
    <property type="entry name" value="His_kinase_dom"/>
</dbReference>
<keyword evidence="6" id="KW-0175">Coiled coil</keyword>
<dbReference type="InterPro" id="IPR003594">
    <property type="entry name" value="HATPase_dom"/>
</dbReference>
<evidence type="ECO:0000256" key="5">
    <source>
        <dbReference type="ARBA" id="ARBA00022777"/>
    </source>
</evidence>
<comment type="catalytic activity">
    <reaction evidence="1">
        <text>ATP + protein L-histidine = ADP + protein N-phospho-L-histidine.</text>
        <dbReference type="EC" id="2.7.13.3"/>
    </reaction>
</comment>
<dbReference type="PANTHER" id="PTHR42878">
    <property type="entry name" value="TWO-COMPONENT HISTIDINE KINASE"/>
    <property type="match status" value="1"/>
</dbReference>
<dbReference type="AlphaFoldDB" id="A0A2U0I3J4"/>